<dbReference type="PROSITE" id="PS00690">
    <property type="entry name" value="DEAH_ATP_HELICASE"/>
    <property type="match status" value="1"/>
</dbReference>
<dbReference type="Pfam" id="PF00271">
    <property type="entry name" value="Helicase_C"/>
    <property type="match status" value="1"/>
</dbReference>
<accession>A0AA35WX34</accession>
<keyword evidence="1" id="KW-0547">Nucleotide-binding</keyword>
<dbReference type="GO" id="GO:0004386">
    <property type="term" value="F:helicase activity"/>
    <property type="evidence" value="ECO:0007669"/>
    <property type="project" value="UniProtKB-KW"/>
</dbReference>
<dbReference type="InterPro" id="IPR014001">
    <property type="entry name" value="Helicase_ATP-bd"/>
</dbReference>
<dbReference type="PANTHER" id="PTHR18934:SF81">
    <property type="entry name" value="ATP-DEPENDENT RNA HELICASE DEAH11, CHLOROPLASTIC-RELATED"/>
    <property type="match status" value="1"/>
</dbReference>
<dbReference type="CDD" id="cd17917">
    <property type="entry name" value="DEXHc_RHA-like"/>
    <property type="match status" value="1"/>
</dbReference>
<dbReference type="EMBL" id="CASHTH010002437">
    <property type="protein sequence ID" value="CAI8029802.1"/>
    <property type="molecule type" value="Genomic_DNA"/>
</dbReference>
<evidence type="ECO:0000259" key="6">
    <source>
        <dbReference type="PROSITE" id="PS51192"/>
    </source>
</evidence>
<feature type="domain" description="Helicase ATP-binding" evidence="6">
    <location>
        <begin position="316"/>
        <end position="479"/>
    </location>
</feature>
<feature type="compositionally biased region" description="Polar residues" evidence="5">
    <location>
        <begin position="45"/>
        <end position="55"/>
    </location>
</feature>
<keyword evidence="9" id="KW-1185">Reference proteome</keyword>
<proteinExistence type="predicted"/>
<name>A0AA35WX34_GEOBA</name>
<evidence type="ECO:0000256" key="4">
    <source>
        <dbReference type="SAM" id="Coils"/>
    </source>
</evidence>
<dbReference type="InterPro" id="IPR027417">
    <property type="entry name" value="P-loop_NTPase"/>
</dbReference>
<dbReference type="GO" id="GO:0005524">
    <property type="term" value="F:ATP binding"/>
    <property type="evidence" value="ECO:0007669"/>
    <property type="project" value="UniProtKB-KW"/>
</dbReference>
<dbReference type="PROSITE" id="PS51194">
    <property type="entry name" value="HELICASE_CTER"/>
    <property type="match status" value="1"/>
</dbReference>
<feature type="compositionally biased region" description="Polar residues" evidence="5">
    <location>
        <begin position="84"/>
        <end position="100"/>
    </location>
</feature>
<keyword evidence="2" id="KW-0378">Hydrolase</keyword>
<dbReference type="SUPFAM" id="SSF52540">
    <property type="entry name" value="P-loop containing nucleoside triphosphate hydrolases"/>
    <property type="match status" value="1"/>
</dbReference>
<dbReference type="GO" id="GO:0003723">
    <property type="term" value="F:RNA binding"/>
    <property type="evidence" value="ECO:0007669"/>
    <property type="project" value="TreeGrafter"/>
</dbReference>
<sequence>MAALLEVEENLSSPGDASGETESCIHAQLESTTQNSGEWIRHSAHSSTREGQSVQPPYDASPRQNKPRDAILVIDDDKKRFPTRNANTSNDAVVDQSTENSAEREDKIETNQQVAPQQCVSGGRESSSLWIVFSRARNREYVQLFLRNNLGAFISDIEETKYDHTQMIKSAVIQFSSNARAISALHILRCKEEFSSVQLVIELCKRIHADNEKCLAKHENKIECLKEKLSQLATKKGYIDFDKHQQISEERKALNLKISECEQQRYEFEIYVENQLICLSCNIEVSVLNAIEAKMVRERNHLISALPIYARRSEIVQTVVKSQVTVLVGETGSGKSTQVVQYLYDAGMAENGVIVCTQPRKVAAITLAKHVSKEMHVSLGEELGYKVGMHEKCCKRTKIIYMTDHMLLNECIADRQLSKYSCVLIDEAHERSINTDMLLAFIKQCLPSRNDLKLVIMSATIEPELFVKYFEKCERENDVVSTIRVSGRTFPVEVEYDPLHSRVVLSADSDYVMRAVEVVRTIHNKQPPGDILVFLTCAPEIERACKEVEYYLQHEAVVLPLHGKLPPEEQQKVLDESIGRRKVIFSTNVAETSVTIPGVKYVVDTGLSKEMHFDSRKNMDWLEVCKISKCSEQRKGRAGRVSSGKCYRLYTVDDYVSKMPDRSKPEILRIQLSHVV</sequence>
<evidence type="ECO:0000313" key="9">
    <source>
        <dbReference type="Proteomes" id="UP001174909"/>
    </source>
</evidence>
<protein>
    <submittedName>
        <fullName evidence="8">Pre-mRNA-splicing factor ATP-dependent RNA helicase PRP43</fullName>
    </submittedName>
</protein>
<evidence type="ECO:0000256" key="5">
    <source>
        <dbReference type="SAM" id="MobiDB-lite"/>
    </source>
</evidence>
<comment type="caution">
    <text evidence="8">The sequence shown here is derived from an EMBL/GenBank/DDBJ whole genome shotgun (WGS) entry which is preliminary data.</text>
</comment>
<gene>
    <name evidence="8" type="ORF">GBAR_LOCUS16912</name>
</gene>
<keyword evidence="8" id="KW-0347">Helicase</keyword>
<dbReference type="GO" id="GO:0016787">
    <property type="term" value="F:hydrolase activity"/>
    <property type="evidence" value="ECO:0007669"/>
    <property type="project" value="UniProtKB-KW"/>
</dbReference>
<dbReference type="Pfam" id="PF00270">
    <property type="entry name" value="DEAD"/>
    <property type="match status" value="1"/>
</dbReference>
<evidence type="ECO:0000256" key="2">
    <source>
        <dbReference type="ARBA" id="ARBA00022801"/>
    </source>
</evidence>
<dbReference type="InterPro" id="IPR011545">
    <property type="entry name" value="DEAD/DEAH_box_helicase_dom"/>
</dbReference>
<evidence type="ECO:0000313" key="8">
    <source>
        <dbReference type="EMBL" id="CAI8029802.1"/>
    </source>
</evidence>
<evidence type="ECO:0000259" key="7">
    <source>
        <dbReference type="PROSITE" id="PS51194"/>
    </source>
</evidence>
<dbReference type="PROSITE" id="PS51192">
    <property type="entry name" value="HELICASE_ATP_BIND_1"/>
    <property type="match status" value="1"/>
</dbReference>
<dbReference type="Proteomes" id="UP001174909">
    <property type="component" value="Unassembled WGS sequence"/>
</dbReference>
<dbReference type="CDD" id="cd18791">
    <property type="entry name" value="SF2_C_RHA"/>
    <property type="match status" value="1"/>
</dbReference>
<organism evidence="8 9">
    <name type="scientific">Geodia barretti</name>
    <name type="common">Barrett's horny sponge</name>
    <dbReference type="NCBI Taxonomy" id="519541"/>
    <lineage>
        <taxon>Eukaryota</taxon>
        <taxon>Metazoa</taxon>
        <taxon>Porifera</taxon>
        <taxon>Demospongiae</taxon>
        <taxon>Heteroscleromorpha</taxon>
        <taxon>Tetractinellida</taxon>
        <taxon>Astrophorina</taxon>
        <taxon>Geodiidae</taxon>
        <taxon>Geodia</taxon>
    </lineage>
</organism>
<keyword evidence="4" id="KW-0175">Coiled coil</keyword>
<reference evidence="8" key="1">
    <citation type="submission" date="2023-03" db="EMBL/GenBank/DDBJ databases">
        <authorList>
            <person name="Steffen K."/>
            <person name="Cardenas P."/>
        </authorList>
    </citation>
    <scope>NUCLEOTIDE SEQUENCE</scope>
</reference>
<dbReference type="SMART" id="SM00490">
    <property type="entry name" value="HELICc"/>
    <property type="match status" value="1"/>
</dbReference>
<dbReference type="Gene3D" id="3.40.50.300">
    <property type="entry name" value="P-loop containing nucleotide triphosphate hydrolases"/>
    <property type="match status" value="2"/>
</dbReference>
<dbReference type="InterPro" id="IPR002464">
    <property type="entry name" value="DNA/RNA_helicase_DEAH_CS"/>
</dbReference>
<feature type="compositionally biased region" description="Polar residues" evidence="5">
    <location>
        <begin position="110"/>
        <end position="119"/>
    </location>
</feature>
<evidence type="ECO:0000256" key="1">
    <source>
        <dbReference type="ARBA" id="ARBA00022741"/>
    </source>
</evidence>
<dbReference type="AlphaFoldDB" id="A0AA35WX34"/>
<dbReference type="PANTHER" id="PTHR18934">
    <property type="entry name" value="ATP-DEPENDENT RNA HELICASE"/>
    <property type="match status" value="1"/>
</dbReference>
<feature type="region of interest" description="Disordered" evidence="5">
    <location>
        <begin position="1"/>
        <end position="119"/>
    </location>
</feature>
<dbReference type="InterPro" id="IPR001650">
    <property type="entry name" value="Helicase_C-like"/>
</dbReference>
<dbReference type="SMART" id="SM00487">
    <property type="entry name" value="DEXDc"/>
    <property type="match status" value="1"/>
</dbReference>
<feature type="domain" description="Helicase C-terminal" evidence="7">
    <location>
        <begin position="514"/>
        <end position="676"/>
    </location>
</feature>
<feature type="coiled-coil region" evidence="4">
    <location>
        <begin position="208"/>
        <end position="264"/>
    </location>
</feature>
<keyword evidence="3" id="KW-0067">ATP-binding</keyword>
<evidence type="ECO:0000256" key="3">
    <source>
        <dbReference type="ARBA" id="ARBA00022840"/>
    </source>
</evidence>